<protein>
    <submittedName>
        <fullName evidence="1">Uncharacterized protein</fullName>
    </submittedName>
</protein>
<evidence type="ECO:0000313" key="1">
    <source>
        <dbReference type="EMBL" id="VVO04899.1"/>
    </source>
</evidence>
<dbReference type="Proteomes" id="UP000337909">
    <property type="component" value="Unassembled WGS sequence"/>
</dbReference>
<name>A0A5E7CIU4_PSEFL</name>
<dbReference type="EMBL" id="CABVHQ010000026">
    <property type="protein sequence ID" value="VVO04899.1"/>
    <property type="molecule type" value="Genomic_DNA"/>
</dbReference>
<dbReference type="AlphaFoldDB" id="A0A5E7CIU4"/>
<sequence>MPSSKPKVWGNLLHADKYGSHSSLVVLLTLPLVDEIRPCLHHLPAWLYILSMVIGRPGLVRIGMRKLGVDPFRFVVDYVQRG</sequence>
<gene>
    <name evidence="1" type="ORF">PS691_02925</name>
</gene>
<reference evidence="1 2" key="1">
    <citation type="submission" date="2019-09" db="EMBL/GenBank/DDBJ databases">
        <authorList>
            <person name="Chandra G."/>
            <person name="Truman W A."/>
        </authorList>
    </citation>
    <scope>NUCLEOTIDE SEQUENCE [LARGE SCALE GENOMIC DNA]</scope>
    <source>
        <strain evidence="1">PS691</strain>
    </source>
</reference>
<accession>A0A5E7CIU4</accession>
<evidence type="ECO:0000313" key="2">
    <source>
        <dbReference type="Proteomes" id="UP000337909"/>
    </source>
</evidence>
<proteinExistence type="predicted"/>
<organism evidence="1 2">
    <name type="scientific">Pseudomonas fluorescens</name>
    <dbReference type="NCBI Taxonomy" id="294"/>
    <lineage>
        <taxon>Bacteria</taxon>
        <taxon>Pseudomonadati</taxon>
        <taxon>Pseudomonadota</taxon>
        <taxon>Gammaproteobacteria</taxon>
        <taxon>Pseudomonadales</taxon>
        <taxon>Pseudomonadaceae</taxon>
        <taxon>Pseudomonas</taxon>
    </lineage>
</organism>